<evidence type="ECO:0000313" key="3">
    <source>
        <dbReference type="Proteomes" id="UP000032515"/>
    </source>
</evidence>
<dbReference type="PANTHER" id="PTHR10098:SF108">
    <property type="entry name" value="TETRATRICOPEPTIDE REPEAT PROTEIN 28"/>
    <property type="match status" value="1"/>
</dbReference>
<dbReference type="Proteomes" id="UP000032515">
    <property type="component" value="Unassembled WGS sequence"/>
</dbReference>
<dbReference type="SUPFAM" id="SSF52540">
    <property type="entry name" value="P-loop containing nucleoside triphosphate hydrolases"/>
    <property type="match status" value="1"/>
</dbReference>
<dbReference type="SMART" id="SM00028">
    <property type="entry name" value="TPR"/>
    <property type="match status" value="5"/>
</dbReference>
<comment type="caution">
    <text evidence="2">The sequence shown here is derived from an EMBL/GenBank/DDBJ whole genome shotgun (WGS) entry which is preliminary data.</text>
</comment>
<feature type="region of interest" description="Disordered" evidence="1">
    <location>
        <begin position="877"/>
        <end position="899"/>
    </location>
</feature>
<feature type="compositionally biased region" description="Basic residues" evidence="1">
    <location>
        <begin position="887"/>
        <end position="899"/>
    </location>
</feature>
<dbReference type="InterPro" id="IPR011990">
    <property type="entry name" value="TPR-like_helical_dom_sf"/>
</dbReference>
<dbReference type="SUPFAM" id="SSF48452">
    <property type="entry name" value="TPR-like"/>
    <property type="match status" value="1"/>
</dbReference>
<dbReference type="OrthoDB" id="8311018at2"/>
<sequence>MAFLKAFNPHELSAGTVRGVVTGREDPLGRIVSIVRANLDAPTPQHVIVSAPRGYGKSFFLRYVEVELDQLARAEGLPVAMALLPEELPHVKEPETLLAEIRRTFLGLPADTIGVSWVEDDGQSWDHEVAWLDAAIAERFGGKPGLLVAAVENFDLLLKKAFAKPVQAARLREWLTRRGNRLMLIAASARGAFDRDYDRPLFKAFEEMSFEPWTIDQSLAFFRSQRAAAGKAPLTETQAARAKAVATFIGGTPRLATLIGEALLEDDPLGAADLLEKLVDELTPYYKERIEVLPSRSQALLDALLRGGENCSATELARRVGAPSQPAIAAALDELKKDLLVTGAKAPDSAEVLLRVTDRVFAHYYRKRILSHGLETCPLEALVDLLAVIYSPEEKKREAAKLAARGLAREAQVFERLWAADQSRVERRARDETTIDKADEFAELITAFRSAADAARYSEGLAILDQALALATATPDTAKQARALQRRAWTLGELGRHDEALATAREAAVKAESAGDIREQAAALRHAAWNLGQLGRHDEALTAAREAVVKAESAGDNREQAETLRHAAWNLGRLGRHDEAIATARQAAAKADSAGDIGEQARALRFAAWSLEGLGRHDEALATAREAAAKAESAGDSREQAGALLEAAWNLMQLGRRDEAIAIAREAAALAEKVSDRELSLAVARTLLQMRPGDADIDLAYRSYEYVIEGGDADDPGLYFDDIADVATRTSSWPRLIAMLASRPVVAETINQSSVFIGHSGGVVARALLNGEREDALTMARHVVSALAQAIEAASDPRPAGLWSAILAASAEAITTAVAEAAFLSEIADILAAHASVPVRATSLLAAAAAYHAGGRDSAALARLDPDLATTLMVVFPPDSAKQSEPRRRKPRAKRPSRR</sequence>
<proteinExistence type="predicted"/>
<dbReference type="InterPro" id="IPR019734">
    <property type="entry name" value="TPR_rpt"/>
</dbReference>
<dbReference type="InterPro" id="IPR027417">
    <property type="entry name" value="P-loop_NTPase"/>
</dbReference>
<dbReference type="EMBL" id="JXXE01000364">
    <property type="protein sequence ID" value="KIZ40280.1"/>
    <property type="molecule type" value="Genomic_DNA"/>
</dbReference>
<evidence type="ECO:0000256" key="1">
    <source>
        <dbReference type="SAM" id="MobiDB-lite"/>
    </source>
</evidence>
<dbReference type="Gene3D" id="1.25.40.10">
    <property type="entry name" value="Tetratricopeptide repeat domain"/>
    <property type="match status" value="2"/>
</dbReference>
<gene>
    <name evidence="2" type="ORF">OO17_18025</name>
</gene>
<name>A0A0D7EIE5_RHOPL</name>
<dbReference type="AlphaFoldDB" id="A0A0D7EIE5"/>
<dbReference type="PANTHER" id="PTHR10098">
    <property type="entry name" value="RAPSYN-RELATED"/>
    <property type="match status" value="1"/>
</dbReference>
<accession>A0A0D7EIE5</accession>
<reference evidence="2 3" key="1">
    <citation type="submission" date="2014-11" db="EMBL/GenBank/DDBJ databases">
        <title>Genomics and ecophysiology of heterotrophic nitrogen fixing bacteria isolated from estuarine surface water.</title>
        <authorList>
            <person name="Bentzon-Tilia M."/>
            <person name="Severin I."/>
            <person name="Hansen L.H."/>
            <person name="Riemann L."/>
        </authorList>
    </citation>
    <scope>NUCLEOTIDE SEQUENCE [LARGE SCALE GENOMIC DNA]</scope>
    <source>
        <strain evidence="2 3">BAL398</strain>
    </source>
</reference>
<protein>
    <submittedName>
        <fullName evidence="2">Uncharacterized protein</fullName>
    </submittedName>
</protein>
<dbReference type="PATRIC" id="fig|1076.23.peg.3929"/>
<dbReference type="RefSeq" id="WP_044414114.1">
    <property type="nucleotide sequence ID" value="NZ_JXXE01000364.1"/>
</dbReference>
<evidence type="ECO:0000313" key="2">
    <source>
        <dbReference type="EMBL" id="KIZ40280.1"/>
    </source>
</evidence>
<organism evidence="2 3">
    <name type="scientific">Rhodopseudomonas palustris</name>
    <dbReference type="NCBI Taxonomy" id="1076"/>
    <lineage>
        <taxon>Bacteria</taxon>
        <taxon>Pseudomonadati</taxon>
        <taxon>Pseudomonadota</taxon>
        <taxon>Alphaproteobacteria</taxon>
        <taxon>Hyphomicrobiales</taxon>
        <taxon>Nitrobacteraceae</taxon>
        <taxon>Rhodopseudomonas</taxon>
    </lineage>
</organism>